<name>A0A6J6N1E2_9ZZZZ</name>
<evidence type="ECO:0000313" key="3">
    <source>
        <dbReference type="EMBL" id="CAB4679982.1"/>
    </source>
</evidence>
<proteinExistence type="inferred from homology"/>
<dbReference type="CDD" id="cd02022">
    <property type="entry name" value="DPCK"/>
    <property type="match status" value="1"/>
</dbReference>
<accession>A0A6J6N1E2</accession>
<organism evidence="3">
    <name type="scientific">freshwater metagenome</name>
    <dbReference type="NCBI Taxonomy" id="449393"/>
    <lineage>
        <taxon>unclassified sequences</taxon>
        <taxon>metagenomes</taxon>
        <taxon>ecological metagenomes</taxon>
    </lineage>
</organism>
<dbReference type="PANTHER" id="PTHR10695">
    <property type="entry name" value="DEPHOSPHO-COA KINASE-RELATED"/>
    <property type="match status" value="1"/>
</dbReference>
<dbReference type="Gene3D" id="3.40.50.300">
    <property type="entry name" value="P-loop containing nucleotide triphosphate hydrolases"/>
    <property type="match status" value="1"/>
</dbReference>
<dbReference type="SUPFAM" id="SSF52540">
    <property type="entry name" value="P-loop containing nucleoside triphosphate hydrolases"/>
    <property type="match status" value="1"/>
</dbReference>
<dbReference type="Pfam" id="PF01121">
    <property type="entry name" value="CoaE"/>
    <property type="match status" value="1"/>
</dbReference>
<dbReference type="GO" id="GO:0005524">
    <property type="term" value="F:ATP binding"/>
    <property type="evidence" value="ECO:0007669"/>
    <property type="project" value="UniProtKB-KW"/>
</dbReference>
<dbReference type="InterPro" id="IPR027417">
    <property type="entry name" value="P-loop_NTPase"/>
</dbReference>
<dbReference type="HAMAP" id="MF_00376">
    <property type="entry name" value="Dephospho_CoA_kinase"/>
    <property type="match status" value="1"/>
</dbReference>
<dbReference type="AlphaFoldDB" id="A0A6J6N1E2"/>
<dbReference type="NCBIfam" id="TIGR00152">
    <property type="entry name" value="dephospho-CoA kinase"/>
    <property type="match status" value="1"/>
</dbReference>
<evidence type="ECO:0000256" key="1">
    <source>
        <dbReference type="ARBA" id="ARBA00022741"/>
    </source>
</evidence>
<dbReference type="InterPro" id="IPR001977">
    <property type="entry name" value="Depp_CoAkinase"/>
</dbReference>
<keyword evidence="1" id="KW-0547">Nucleotide-binding</keyword>
<gene>
    <name evidence="3" type="ORF">UFOPK2360_00470</name>
</gene>
<protein>
    <submittedName>
        <fullName evidence="3">Unannotated protein</fullName>
    </submittedName>
</protein>
<keyword evidence="2" id="KW-0067">ATP-binding</keyword>
<reference evidence="3" key="1">
    <citation type="submission" date="2020-05" db="EMBL/GenBank/DDBJ databases">
        <authorList>
            <person name="Chiriac C."/>
            <person name="Salcher M."/>
            <person name="Ghai R."/>
            <person name="Kavagutti S V."/>
        </authorList>
    </citation>
    <scope>NUCLEOTIDE SEQUENCE</scope>
</reference>
<dbReference type="GO" id="GO:0015937">
    <property type="term" value="P:coenzyme A biosynthetic process"/>
    <property type="evidence" value="ECO:0007669"/>
    <property type="project" value="InterPro"/>
</dbReference>
<dbReference type="GO" id="GO:0004140">
    <property type="term" value="F:dephospho-CoA kinase activity"/>
    <property type="evidence" value="ECO:0007669"/>
    <property type="project" value="InterPro"/>
</dbReference>
<evidence type="ECO:0000256" key="2">
    <source>
        <dbReference type="ARBA" id="ARBA00022840"/>
    </source>
</evidence>
<dbReference type="PROSITE" id="PS51219">
    <property type="entry name" value="DPCK"/>
    <property type="match status" value="1"/>
</dbReference>
<dbReference type="EMBL" id="CAEZXH010000018">
    <property type="protein sequence ID" value="CAB4679982.1"/>
    <property type="molecule type" value="Genomic_DNA"/>
</dbReference>
<dbReference type="PANTHER" id="PTHR10695:SF46">
    <property type="entry name" value="BIFUNCTIONAL COENZYME A SYNTHASE-RELATED"/>
    <property type="match status" value="1"/>
</dbReference>
<sequence length="201" mass="22517">MILIALTGGIGSGKSRAAAILEEFGAHSISADRLARETLERGEDGYNEVVAFFGDEILSEGQIDRQKLAKIVFNDAEALEKLESITHPLVRNKFISETRTLPENALVVYEIPLLAESISRQKQLDFDHVIVLESNTELRIARLVERGMSAKDAQLRIATQHSDEQRKKIATHLINNEGTLEELMSELSAWWKTFISPDFAK</sequence>